<feature type="region of interest" description="Disordered" evidence="1">
    <location>
        <begin position="1"/>
        <end position="28"/>
    </location>
</feature>
<feature type="compositionally biased region" description="Polar residues" evidence="1">
    <location>
        <begin position="342"/>
        <end position="366"/>
    </location>
</feature>
<gene>
    <name evidence="2" type="ORF">BCR33DRAFT_81521</name>
</gene>
<accession>A0A1Y2CNL6</accession>
<name>A0A1Y2CNL6_9FUNG</name>
<reference evidence="2 3" key="1">
    <citation type="submission" date="2016-07" db="EMBL/GenBank/DDBJ databases">
        <title>Pervasive Adenine N6-methylation of Active Genes in Fungi.</title>
        <authorList>
            <consortium name="DOE Joint Genome Institute"/>
            <person name="Mondo S.J."/>
            <person name="Dannebaum R.O."/>
            <person name="Kuo R.C."/>
            <person name="Labutti K."/>
            <person name="Haridas S."/>
            <person name="Kuo A."/>
            <person name="Salamov A."/>
            <person name="Ahrendt S.R."/>
            <person name="Lipzen A."/>
            <person name="Sullivan W."/>
            <person name="Andreopoulos W.B."/>
            <person name="Clum A."/>
            <person name="Lindquist E."/>
            <person name="Daum C."/>
            <person name="Ramamoorthy G.K."/>
            <person name="Gryganskyi A."/>
            <person name="Culley D."/>
            <person name="Magnuson J.K."/>
            <person name="James T.Y."/>
            <person name="O'Malley M.A."/>
            <person name="Stajich J.E."/>
            <person name="Spatafora J.W."/>
            <person name="Visel A."/>
            <person name="Grigoriev I.V."/>
        </authorList>
    </citation>
    <scope>NUCLEOTIDE SEQUENCE [LARGE SCALE GENOMIC DNA]</scope>
    <source>
        <strain evidence="2 3">JEL800</strain>
    </source>
</reference>
<proteinExistence type="predicted"/>
<dbReference type="AlphaFoldDB" id="A0A1Y2CNL6"/>
<sequence>MLSAPPSSQYSHSHNNEHKKQTPEEYLEETGQMLDRSTAAHQSIPNINIQMYEPDTPVLPTPFTPYMHTPFHPINRHLGLHPDMDLLLMSPSMKMNPHSTHSIHSNNSTHLTPTLSATHFMHSPLPITFGQGHHHAPSPMINVAYADESNVYLGTSSVYSSTFNSTDILASPPADSENHFLDSFLMGGALDLTNSPMPLSSSAVDPLGNTESPTTAALGLPLFHHQQKKQNLSNLWINTSIASPQPQLQSPSQHMSYHHNNQGQSPMLQMPLSLHQQQATFLGDLQNTSLSMNSVTPNTFLTVAGTGVEFDSMSNYSQSAYGGDDDDLYLSLGRLSTPIPPSSINSHLSPYPQWTQHDSHSTTIGNFHSPLIPLPHPYPSSSASPNPKKRKASDQDDSPNKSTSLVRKPHACAYEGCTMSFDKQANLRQVSFLVM</sequence>
<feature type="region of interest" description="Disordered" evidence="1">
    <location>
        <begin position="341"/>
        <end position="407"/>
    </location>
</feature>
<comment type="caution">
    <text evidence="2">The sequence shown here is derived from an EMBL/GenBank/DDBJ whole genome shotgun (WGS) entry which is preliminary data.</text>
</comment>
<evidence type="ECO:0000256" key="1">
    <source>
        <dbReference type="SAM" id="MobiDB-lite"/>
    </source>
</evidence>
<dbReference type="EMBL" id="MCGO01000013">
    <property type="protein sequence ID" value="ORY47925.1"/>
    <property type="molecule type" value="Genomic_DNA"/>
</dbReference>
<protein>
    <submittedName>
        <fullName evidence="2">Uncharacterized protein</fullName>
    </submittedName>
</protein>
<feature type="compositionally biased region" description="Polar residues" evidence="1">
    <location>
        <begin position="1"/>
        <end position="13"/>
    </location>
</feature>
<evidence type="ECO:0000313" key="2">
    <source>
        <dbReference type="EMBL" id="ORY47925.1"/>
    </source>
</evidence>
<evidence type="ECO:0000313" key="3">
    <source>
        <dbReference type="Proteomes" id="UP000193642"/>
    </source>
</evidence>
<keyword evidence="3" id="KW-1185">Reference proteome</keyword>
<dbReference type="Proteomes" id="UP000193642">
    <property type="component" value="Unassembled WGS sequence"/>
</dbReference>
<feature type="compositionally biased region" description="Basic and acidic residues" evidence="1">
    <location>
        <begin position="14"/>
        <end position="23"/>
    </location>
</feature>
<organism evidence="2 3">
    <name type="scientific">Rhizoclosmatium globosum</name>
    <dbReference type="NCBI Taxonomy" id="329046"/>
    <lineage>
        <taxon>Eukaryota</taxon>
        <taxon>Fungi</taxon>
        <taxon>Fungi incertae sedis</taxon>
        <taxon>Chytridiomycota</taxon>
        <taxon>Chytridiomycota incertae sedis</taxon>
        <taxon>Chytridiomycetes</taxon>
        <taxon>Chytridiales</taxon>
        <taxon>Chytriomycetaceae</taxon>
        <taxon>Rhizoclosmatium</taxon>
    </lineage>
</organism>